<sequence length="188" mass="20975">MSHGQKHNKLVDDDPEHTGWPHAEIAEIQRHRQQCQLSLTIVDIPPRYKSSASLTLKKKQQLKPSDKLNQTTKTPLIPTISKMPELFGHISTNSGVPEGRFPEGEATHIVRFNVQRPVRFDSFSAKLTYDTPDIWKGPENIRPDSYVGTTDLDIELEGPEGTASITGELSYPVQREALYGSASWSAVA</sequence>
<protein>
    <submittedName>
        <fullName evidence="1">Uncharacterized protein</fullName>
    </submittedName>
</protein>
<organism evidence="1 2">
    <name type="scientific">Aspergillus avenaceus</name>
    <dbReference type="NCBI Taxonomy" id="36643"/>
    <lineage>
        <taxon>Eukaryota</taxon>
        <taxon>Fungi</taxon>
        <taxon>Dikarya</taxon>
        <taxon>Ascomycota</taxon>
        <taxon>Pezizomycotina</taxon>
        <taxon>Eurotiomycetes</taxon>
        <taxon>Eurotiomycetidae</taxon>
        <taxon>Eurotiales</taxon>
        <taxon>Aspergillaceae</taxon>
        <taxon>Aspergillus</taxon>
        <taxon>Aspergillus subgen. Circumdati</taxon>
    </lineage>
</organism>
<evidence type="ECO:0000313" key="1">
    <source>
        <dbReference type="EMBL" id="KAE8153279.1"/>
    </source>
</evidence>
<reference evidence="1 2" key="1">
    <citation type="submission" date="2019-04" db="EMBL/GenBank/DDBJ databases">
        <title>Friends and foes A comparative genomics study of 23 Aspergillus species from section Flavi.</title>
        <authorList>
            <consortium name="DOE Joint Genome Institute"/>
            <person name="Kjaerbolling I."/>
            <person name="Vesth T."/>
            <person name="Frisvad J.C."/>
            <person name="Nybo J.L."/>
            <person name="Theobald S."/>
            <person name="Kildgaard S."/>
            <person name="Isbrandt T."/>
            <person name="Kuo A."/>
            <person name="Sato A."/>
            <person name="Lyhne E.K."/>
            <person name="Kogle M.E."/>
            <person name="Wiebenga A."/>
            <person name="Kun R.S."/>
            <person name="Lubbers R.J."/>
            <person name="Makela M.R."/>
            <person name="Barry K."/>
            <person name="Chovatia M."/>
            <person name="Clum A."/>
            <person name="Daum C."/>
            <person name="Haridas S."/>
            <person name="He G."/>
            <person name="LaButti K."/>
            <person name="Lipzen A."/>
            <person name="Mondo S."/>
            <person name="Riley R."/>
            <person name="Salamov A."/>
            <person name="Simmons B.A."/>
            <person name="Magnuson J.K."/>
            <person name="Henrissat B."/>
            <person name="Mortensen U.H."/>
            <person name="Larsen T.O."/>
            <person name="Devries R.P."/>
            <person name="Grigoriev I.V."/>
            <person name="Machida M."/>
            <person name="Baker S.E."/>
            <person name="Andersen M.R."/>
        </authorList>
    </citation>
    <scope>NUCLEOTIDE SEQUENCE [LARGE SCALE GENOMIC DNA]</scope>
    <source>
        <strain evidence="1 2">IBT 18842</strain>
    </source>
</reference>
<keyword evidence="2" id="KW-1185">Reference proteome</keyword>
<proteinExistence type="predicted"/>
<dbReference type="Proteomes" id="UP000325780">
    <property type="component" value="Unassembled WGS sequence"/>
</dbReference>
<dbReference type="AlphaFoldDB" id="A0A5N6U4E3"/>
<dbReference type="EMBL" id="ML742041">
    <property type="protein sequence ID" value="KAE8153279.1"/>
    <property type="molecule type" value="Genomic_DNA"/>
</dbReference>
<name>A0A5N6U4E3_ASPAV</name>
<accession>A0A5N6U4E3</accession>
<evidence type="ECO:0000313" key="2">
    <source>
        <dbReference type="Proteomes" id="UP000325780"/>
    </source>
</evidence>
<gene>
    <name evidence="1" type="ORF">BDV25DRAFT_149767</name>
</gene>